<dbReference type="InterPro" id="IPR015943">
    <property type="entry name" value="WD40/YVTN_repeat-like_dom_sf"/>
</dbReference>
<protein>
    <submittedName>
        <fullName evidence="1">Uncharacterized protein</fullName>
    </submittedName>
</protein>
<evidence type="ECO:0000313" key="1">
    <source>
        <dbReference type="EMBL" id="KAH3828013.1"/>
    </source>
</evidence>
<accession>A0A9D4H5W6</accession>
<evidence type="ECO:0000313" key="2">
    <source>
        <dbReference type="Proteomes" id="UP000828390"/>
    </source>
</evidence>
<dbReference type="Gene3D" id="2.130.10.10">
    <property type="entry name" value="YVTN repeat-like/Quinoprotein amine dehydrogenase"/>
    <property type="match status" value="1"/>
</dbReference>
<name>A0A9D4H5W6_DREPO</name>
<gene>
    <name evidence="1" type="ORF">DPMN_129961</name>
</gene>
<comment type="caution">
    <text evidence="1">The sequence shown here is derived from an EMBL/GenBank/DDBJ whole genome shotgun (WGS) entry which is preliminary data.</text>
</comment>
<keyword evidence="2" id="KW-1185">Reference proteome</keyword>
<proteinExistence type="predicted"/>
<dbReference type="AlphaFoldDB" id="A0A9D4H5W6"/>
<dbReference type="InterPro" id="IPR036352">
    <property type="entry name" value="Semap_dom_sf"/>
</dbReference>
<reference evidence="1" key="1">
    <citation type="journal article" date="2019" name="bioRxiv">
        <title>The Genome of the Zebra Mussel, Dreissena polymorpha: A Resource for Invasive Species Research.</title>
        <authorList>
            <person name="McCartney M.A."/>
            <person name="Auch B."/>
            <person name="Kono T."/>
            <person name="Mallez S."/>
            <person name="Zhang Y."/>
            <person name="Obille A."/>
            <person name="Becker A."/>
            <person name="Abrahante J.E."/>
            <person name="Garbe J."/>
            <person name="Badalamenti J.P."/>
            <person name="Herman A."/>
            <person name="Mangelson H."/>
            <person name="Liachko I."/>
            <person name="Sullivan S."/>
            <person name="Sone E.D."/>
            <person name="Koren S."/>
            <person name="Silverstein K.A.T."/>
            <person name="Beckman K.B."/>
            <person name="Gohl D.M."/>
        </authorList>
    </citation>
    <scope>NUCLEOTIDE SEQUENCE</scope>
    <source>
        <strain evidence="1">Duluth1</strain>
        <tissue evidence="1">Whole animal</tissue>
    </source>
</reference>
<dbReference type="EMBL" id="JAIWYP010000005">
    <property type="protein sequence ID" value="KAH3828013.1"/>
    <property type="molecule type" value="Genomic_DNA"/>
</dbReference>
<dbReference type="Proteomes" id="UP000828390">
    <property type="component" value="Unassembled WGS sequence"/>
</dbReference>
<reference evidence="1" key="2">
    <citation type="submission" date="2020-11" db="EMBL/GenBank/DDBJ databases">
        <authorList>
            <person name="McCartney M.A."/>
            <person name="Auch B."/>
            <person name="Kono T."/>
            <person name="Mallez S."/>
            <person name="Becker A."/>
            <person name="Gohl D.M."/>
            <person name="Silverstein K.A.T."/>
            <person name="Koren S."/>
            <person name="Bechman K.B."/>
            <person name="Herman A."/>
            <person name="Abrahante J.E."/>
            <person name="Garbe J."/>
        </authorList>
    </citation>
    <scope>NUCLEOTIDE SEQUENCE</scope>
    <source>
        <strain evidence="1">Duluth1</strain>
        <tissue evidence="1">Whole animal</tissue>
    </source>
</reference>
<dbReference type="SUPFAM" id="SSF101912">
    <property type="entry name" value="Sema domain"/>
    <property type="match status" value="1"/>
</dbReference>
<organism evidence="1 2">
    <name type="scientific">Dreissena polymorpha</name>
    <name type="common">Zebra mussel</name>
    <name type="synonym">Mytilus polymorpha</name>
    <dbReference type="NCBI Taxonomy" id="45954"/>
    <lineage>
        <taxon>Eukaryota</taxon>
        <taxon>Metazoa</taxon>
        <taxon>Spiralia</taxon>
        <taxon>Lophotrochozoa</taxon>
        <taxon>Mollusca</taxon>
        <taxon>Bivalvia</taxon>
        <taxon>Autobranchia</taxon>
        <taxon>Heteroconchia</taxon>
        <taxon>Euheterodonta</taxon>
        <taxon>Imparidentia</taxon>
        <taxon>Neoheterodontei</taxon>
        <taxon>Myida</taxon>
        <taxon>Dreissenoidea</taxon>
        <taxon>Dreissenidae</taxon>
        <taxon>Dreissena</taxon>
    </lineage>
</organism>
<sequence length="125" mass="14017">MKCGAQTKITSYKREQFHKILFYNGKVYVGGNKYVTRFYTYLLIEQRVDICSENCDANVNKILLINSAANELVECSSGDKGLCKIRDLDSLPVERNSSYVVATGNKQVQQGLTVSAEKDEPSQSH</sequence>